<evidence type="ECO:0000313" key="2">
    <source>
        <dbReference type="Proteomes" id="UP000268285"/>
    </source>
</evidence>
<organism evidence="1 2">
    <name type="scientific">Mycobacterium pseudokansasii</name>
    <dbReference type="NCBI Taxonomy" id="2341080"/>
    <lineage>
        <taxon>Bacteria</taxon>
        <taxon>Bacillati</taxon>
        <taxon>Actinomycetota</taxon>
        <taxon>Actinomycetes</taxon>
        <taxon>Mycobacteriales</taxon>
        <taxon>Mycobacteriaceae</taxon>
        <taxon>Mycobacterium</taxon>
    </lineage>
</organism>
<dbReference type="AlphaFoldDB" id="A0A498R075"/>
<reference evidence="1 2" key="1">
    <citation type="submission" date="2018-09" db="EMBL/GenBank/DDBJ databases">
        <authorList>
            <person name="Tagini F."/>
        </authorList>
    </citation>
    <scope>NUCLEOTIDE SEQUENCE [LARGE SCALE GENOMIC DNA]</scope>
    <source>
        <strain evidence="1 2">MK142</strain>
    </source>
</reference>
<gene>
    <name evidence="1" type="ORF">LAUMK142_03940</name>
</gene>
<accession>A0A498R075</accession>
<evidence type="ECO:0000313" key="1">
    <source>
        <dbReference type="EMBL" id="VBA53226.1"/>
    </source>
</evidence>
<keyword evidence="2" id="KW-1185">Reference proteome</keyword>
<dbReference type="EMBL" id="UPHU01000001">
    <property type="protein sequence ID" value="VBA53226.1"/>
    <property type="molecule type" value="Genomic_DNA"/>
</dbReference>
<sequence length="137" mass="15121">MRAAIPCGFAGCGQTAAVVELIPKGAVYADGRKDILHELDSGFSGRGTFRVRDFLRHANYSLAVADYEAVATVVRGEADDVAAALYRRDKEYAPFFCAECGYSYCGTHWKLNPVFDECGFDYYTGCCPVGHRKFIDH</sequence>
<name>A0A498R075_9MYCO</name>
<proteinExistence type="predicted"/>
<dbReference type="Proteomes" id="UP000268285">
    <property type="component" value="Unassembled WGS sequence"/>
</dbReference>
<protein>
    <submittedName>
        <fullName evidence="1">Uncharacterized protein</fullName>
    </submittedName>
</protein>